<evidence type="ECO:0000256" key="2">
    <source>
        <dbReference type="ARBA" id="ARBA00022942"/>
    </source>
</evidence>
<dbReference type="GO" id="GO:0008541">
    <property type="term" value="C:proteasome regulatory particle, lid subcomplex"/>
    <property type="evidence" value="ECO:0007669"/>
    <property type="project" value="TreeGrafter"/>
</dbReference>
<organism evidence="4 5">
    <name type="scientific">Microbotryum silenes-dioicae</name>
    <dbReference type="NCBI Taxonomy" id="796604"/>
    <lineage>
        <taxon>Eukaryota</taxon>
        <taxon>Fungi</taxon>
        <taxon>Dikarya</taxon>
        <taxon>Basidiomycota</taxon>
        <taxon>Pucciniomycotina</taxon>
        <taxon>Microbotryomycetes</taxon>
        <taxon>Microbotryales</taxon>
        <taxon>Microbotryaceae</taxon>
        <taxon>Microbotryum</taxon>
    </lineage>
</organism>
<dbReference type="SUPFAM" id="SSF46785">
    <property type="entry name" value="Winged helix' DNA-binding domain"/>
    <property type="match status" value="1"/>
</dbReference>
<dbReference type="InterPro" id="IPR054179">
    <property type="entry name" value="PSD13_N"/>
</dbReference>
<sequence>MAPKMDVDQSDASVYLTRQLSSPSLPHELKPFYQAFERFYNNKLWYQLTSTIENFLQVPSSGPYQIELWESFVSTFAQRINQLKLITIGISTARQFSGVVEHGTQGLHFLTRLAGKVDTPETREAYVLATMEAAYFKLLLGDNEGTKIAIDTCAKVLDAMDSVDLVVHASYYRVAGDYYKLTTPSRHFAQAKAEYADYYKNSLLYLACVTVDKDLTLPERVQRAHDLAISALLGKIYNFGELVRLGHVGEMVGGLGTDDRSLSAYIQLMHPILDSLNGTEYAPIKNLLFAFNAGDIGQFESLSHAIAQEPILQENYSTLRQKICLMALIEAVFRRPTSERVLPFSVIAADTRLPIDEVEHLVMKALSLKLIRGTLDQVSSTTSISWVQPRVLDKVQIAGLRDRLAGWTDQVTSVGEFTQSQAPELFAQ</sequence>
<dbReference type="SMART" id="SM00088">
    <property type="entry name" value="PINT"/>
    <property type="match status" value="1"/>
</dbReference>
<dbReference type="GO" id="GO:0005198">
    <property type="term" value="F:structural molecule activity"/>
    <property type="evidence" value="ECO:0007669"/>
    <property type="project" value="TreeGrafter"/>
</dbReference>
<proteinExistence type="inferred from homology"/>
<dbReference type="Proteomes" id="UP000249464">
    <property type="component" value="Unassembled WGS sequence"/>
</dbReference>
<dbReference type="GO" id="GO:0005634">
    <property type="term" value="C:nucleus"/>
    <property type="evidence" value="ECO:0007669"/>
    <property type="project" value="TreeGrafter"/>
</dbReference>
<dbReference type="EMBL" id="FQNC01000012">
    <property type="protein sequence ID" value="SGY14197.1"/>
    <property type="molecule type" value="Genomic_DNA"/>
</dbReference>
<evidence type="ECO:0000313" key="4">
    <source>
        <dbReference type="EMBL" id="SGY14197.1"/>
    </source>
</evidence>
<dbReference type="GO" id="GO:0005829">
    <property type="term" value="C:cytosol"/>
    <property type="evidence" value="ECO:0007669"/>
    <property type="project" value="TreeGrafter"/>
</dbReference>
<accession>A0A2X0LV26</accession>
<dbReference type="Pfam" id="PF22037">
    <property type="entry name" value="PSD13_N"/>
    <property type="match status" value="1"/>
</dbReference>
<dbReference type="PROSITE" id="PS50250">
    <property type="entry name" value="PCI"/>
    <property type="match status" value="1"/>
</dbReference>
<dbReference type="InterPro" id="IPR035298">
    <property type="entry name" value="PSMD13"/>
</dbReference>
<dbReference type="AlphaFoldDB" id="A0A2X0LV26"/>
<reference evidence="4 5" key="1">
    <citation type="submission" date="2016-11" db="EMBL/GenBank/DDBJ databases">
        <authorList>
            <person name="Jaros S."/>
            <person name="Januszkiewicz K."/>
            <person name="Wedrychowicz H."/>
        </authorList>
    </citation>
    <scope>NUCLEOTIDE SEQUENCE [LARGE SCALE GENOMIC DNA]</scope>
</reference>
<evidence type="ECO:0000256" key="1">
    <source>
        <dbReference type="ARBA" id="ARBA00006207"/>
    </source>
</evidence>
<evidence type="ECO:0000259" key="3">
    <source>
        <dbReference type="PROSITE" id="PS50250"/>
    </source>
</evidence>
<dbReference type="PANTHER" id="PTHR10539:SF0">
    <property type="entry name" value="26S PROTEASOME NON-ATPASE REGULATORY SUBUNIT 13"/>
    <property type="match status" value="1"/>
</dbReference>
<name>A0A2X0LV26_9BASI</name>
<keyword evidence="2" id="KW-0647">Proteasome</keyword>
<protein>
    <submittedName>
        <fullName evidence="4">BQ5605_C010g06097 protein</fullName>
    </submittedName>
</protein>
<dbReference type="InterPro" id="IPR000717">
    <property type="entry name" value="PCI_dom"/>
</dbReference>
<keyword evidence="5" id="KW-1185">Reference proteome</keyword>
<feature type="domain" description="PCI" evidence="3">
    <location>
        <begin position="197"/>
        <end position="389"/>
    </location>
</feature>
<comment type="similarity">
    <text evidence="1">Belongs to the proteasome subunit S11 family.</text>
</comment>
<dbReference type="STRING" id="796604.A0A2X0LV26"/>
<dbReference type="GO" id="GO:0006511">
    <property type="term" value="P:ubiquitin-dependent protein catabolic process"/>
    <property type="evidence" value="ECO:0007669"/>
    <property type="project" value="TreeGrafter"/>
</dbReference>
<evidence type="ECO:0000313" key="5">
    <source>
        <dbReference type="Proteomes" id="UP000249464"/>
    </source>
</evidence>
<gene>
    <name evidence="4" type="primary">BQ5605_C010g06097</name>
    <name evidence="4" type="ORF">BQ5605_C010G06097</name>
</gene>
<dbReference type="Pfam" id="PF01399">
    <property type="entry name" value="PCI"/>
    <property type="match status" value="1"/>
</dbReference>
<dbReference type="PANTHER" id="PTHR10539">
    <property type="entry name" value="26S PROTEASOME NON-ATPASE REGULATORY SUBUNIT 13"/>
    <property type="match status" value="1"/>
</dbReference>
<dbReference type="InterPro" id="IPR036390">
    <property type="entry name" value="WH_DNA-bd_sf"/>
</dbReference>